<evidence type="ECO:0000256" key="6">
    <source>
        <dbReference type="SAM" id="MobiDB-lite"/>
    </source>
</evidence>
<sequence length="660" mass="76093">MSISHSMSYMSTDGEMDGTESDTSQANQTQLIQSNKRAKHWLYQWYDTEMRQEITFYTYQQSSCKKRFKDPKGTTTGLKNHLIKHGINEQSSKDTLFPSQGLDRFLAPNPLVPQRFDQQLFRDKLALFITTASLLYTIAENPHFQAVLNMAQIAPSLAHVKLPNDSTIPIDILRVYRGYEDRIHKLFVDIPSFSYTVDAWTSEWRVPFLGITAHWIDESWKQNSIVLGLELLEGSHTGVNMAAVFIRVLEHWNLQEKPFFLTADNASNMKTMATELELELGSDVFDSKENRIPCIAHIINLAAQDILQDGLKAEARDSEEDMLDDRGDNMIGSGSAASPQRLKKYRDSFKEKNHVDRMIDNEYTEGESSQPVRIIESRELILDTPTRWNSTYYMIARALVVKQAYNRTLRGIPELQKFELTDDEWQCLQKISELLFEFARLTPLISGESYPTINLVITAYNRLLNVLEAHIEAWNNVKLQGYYCKATGHVYAVATAMDPRLKYEWWEAENWDEYRSEAIELVNTTWDKYKPAFVPVQQVYDPDALIQRRLGRADQLARYINAYTLDDPTSGHSNTIVLDYWRGEVNDWPQLKAMARTYLAIAASSASSERVFSRAKHFLSPERNRLGSEKLRTRVLVDSWSRFFGENEKISDGSRTMRLS</sequence>
<dbReference type="InterPro" id="IPR012337">
    <property type="entry name" value="RNaseH-like_sf"/>
</dbReference>
<keyword evidence="2" id="KW-0479">Metal-binding</keyword>
<evidence type="ECO:0000256" key="3">
    <source>
        <dbReference type="ARBA" id="ARBA00022771"/>
    </source>
</evidence>
<feature type="region of interest" description="Disordered" evidence="6">
    <location>
        <begin position="1"/>
        <end position="28"/>
    </location>
</feature>
<protein>
    <recommendedName>
        <fullName evidence="7">HAT C-terminal dimerisation domain-containing protein</fullName>
    </recommendedName>
</protein>
<organism evidence="8 9">
    <name type="scientific">Circinella minor</name>
    <dbReference type="NCBI Taxonomy" id="1195481"/>
    <lineage>
        <taxon>Eukaryota</taxon>
        <taxon>Fungi</taxon>
        <taxon>Fungi incertae sedis</taxon>
        <taxon>Mucoromycota</taxon>
        <taxon>Mucoromycotina</taxon>
        <taxon>Mucoromycetes</taxon>
        <taxon>Mucorales</taxon>
        <taxon>Lichtheimiaceae</taxon>
        <taxon>Circinella</taxon>
    </lineage>
</organism>
<accession>A0A8H7RS54</accession>
<name>A0A8H7RS54_9FUNG</name>
<dbReference type="EMBL" id="JAEPRB010000491">
    <property type="protein sequence ID" value="KAG2215695.1"/>
    <property type="molecule type" value="Genomic_DNA"/>
</dbReference>
<evidence type="ECO:0000313" key="8">
    <source>
        <dbReference type="EMBL" id="KAG2215695.1"/>
    </source>
</evidence>
<evidence type="ECO:0000256" key="4">
    <source>
        <dbReference type="ARBA" id="ARBA00022833"/>
    </source>
</evidence>
<dbReference type="PANTHER" id="PTHR46481:SF10">
    <property type="entry name" value="ZINC FINGER BED DOMAIN-CONTAINING PROTEIN 39"/>
    <property type="match status" value="1"/>
</dbReference>
<evidence type="ECO:0000256" key="5">
    <source>
        <dbReference type="ARBA" id="ARBA00023242"/>
    </source>
</evidence>
<dbReference type="OrthoDB" id="2288540at2759"/>
<proteinExistence type="predicted"/>
<reference evidence="8 9" key="1">
    <citation type="submission" date="2020-12" db="EMBL/GenBank/DDBJ databases">
        <title>Metabolic potential, ecology and presence of endohyphal bacteria is reflected in genomic diversity of Mucoromycotina.</title>
        <authorList>
            <person name="Muszewska A."/>
            <person name="Okrasinska A."/>
            <person name="Steczkiewicz K."/>
            <person name="Drgas O."/>
            <person name="Orlowska M."/>
            <person name="Perlinska-Lenart U."/>
            <person name="Aleksandrzak-Piekarczyk T."/>
            <person name="Szatraj K."/>
            <person name="Zielenkiewicz U."/>
            <person name="Pilsyk S."/>
            <person name="Malc E."/>
            <person name="Mieczkowski P."/>
            <person name="Kruszewska J.S."/>
            <person name="Biernat P."/>
            <person name="Pawlowska J."/>
        </authorList>
    </citation>
    <scope>NUCLEOTIDE SEQUENCE [LARGE SCALE GENOMIC DNA]</scope>
    <source>
        <strain evidence="8 9">CBS 142.35</strain>
    </source>
</reference>
<dbReference type="SUPFAM" id="SSF53098">
    <property type="entry name" value="Ribonuclease H-like"/>
    <property type="match status" value="1"/>
</dbReference>
<dbReference type="InterPro" id="IPR052035">
    <property type="entry name" value="ZnF_BED_domain_contain"/>
</dbReference>
<keyword evidence="4" id="KW-0862">Zinc</keyword>
<comment type="subcellular location">
    <subcellularLocation>
        <location evidence="1">Nucleus</location>
    </subcellularLocation>
</comment>
<keyword evidence="9" id="KW-1185">Reference proteome</keyword>
<dbReference type="AlphaFoldDB" id="A0A8H7RS54"/>
<keyword evidence="5" id="KW-0539">Nucleus</keyword>
<keyword evidence="3" id="KW-0863">Zinc-finger</keyword>
<dbReference type="GO" id="GO:0008270">
    <property type="term" value="F:zinc ion binding"/>
    <property type="evidence" value="ECO:0007669"/>
    <property type="project" value="UniProtKB-KW"/>
</dbReference>
<evidence type="ECO:0000256" key="1">
    <source>
        <dbReference type="ARBA" id="ARBA00004123"/>
    </source>
</evidence>
<evidence type="ECO:0000256" key="2">
    <source>
        <dbReference type="ARBA" id="ARBA00022723"/>
    </source>
</evidence>
<feature type="domain" description="HAT C-terminal dimerisation" evidence="7">
    <location>
        <begin position="558"/>
        <end position="640"/>
    </location>
</feature>
<evidence type="ECO:0000313" key="9">
    <source>
        <dbReference type="Proteomes" id="UP000646827"/>
    </source>
</evidence>
<dbReference type="Proteomes" id="UP000646827">
    <property type="component" value="Unassembled WGS sequence"/>
</dbReference>
<dbReference type="InterPro" id="IPR008906">
    <property type="entry name" value="HATC_C_dom"/>
</dbReference>
<comment type="caution">
    <text evidence="8">The sequence shown here is derived from an EMBL/GenBank/DDBJ whole genome shotgun (WGS) entry which is preliminary data.</text>
</comment>
<dbReference type="Pfam" id="PF05699">
    <property type="entry name" value="Dimer_Tnp_hAT"/>
    <property type="match status" value="1"/>
</dbReference>
<gene>
    <name evidence="8" type="ORF">INT45_013358</name>
</gene>
<evidence type="ECO:0000259" key="7">
    <source>
        <dbReference type="Pfam" id="PF05699"/>
    </source>
</evidence>
<dbReference type="GO" id="GO:0046983">
    <property type="term" value="F:protein dimerization activity"/>
    <property type="evidence" value="ECO:0007669"/>
    <property type="project" value="InterPro"/>
</dbReference>
<dbReference type="PANTHER" id="PTHR46481">
    <property type="entry name" value="ZINC FINGER BED DOMAIN-CONTAINING PROTEIN 4"/>
    <property type="match status" value="1"/>
</dbReference>
<dbReference type="GO" id="GO:0005634">
    <property type="term" value="C:nucleus"/>
    <property type="evidence" value="ECO:0007669"/>
    <property type="project" value="UniProtKB-SubCell"/>
</dbReference>
<feature type="compositionally biased region" description="Polar residues" evidence="6">
    <location>
        <begin position="1"/>
        <end position="11"/>
    </location>
</feature>